<keyword evidence="4 11" id="KW-0813">Transport</keyword>
<dbReference type="CDD" id="cd12152">
    <property type="entry name" value="F1-ATPase_delta"/>
    <property type="match status" value="1"/>
</dbReference>
<keyword evidence="8 11" id="KW-0472">Membrane</keyword>
<evidence type="ECO:0000256" key="8">
    <source>
        <dbReference type="ARBA" id="ARBA00023136"/>
    </source>
</evidence>
<sequence length="140" mass="15703">MGFMLKIVAPDREFFSGEVDRVIVRGIEGDLAVLKNRAPIVTPLAIGKIRILEGDKERIAAVTNGYLSVTKEETTIITDAAEWPEEIDVERAKEAKLRAEKRLKEMPEGLDIARAELALKRALNRLEVANLKKFDDGKFK</sequence>
<comment type="similarity">
    <text evidence="3 11 12">Belongs to the ATPase epsilon chain family.</text>
</comment>
<dbReference type="EMBL" id="SMAE01000008">
    <property type="protein sequence ID" value="TCS88559.1"/>
    <property type="molecule type" value="Genomic_DNA"/>
</dbReference>
<keyword evidence="5 11" id="KW-1003">Cell membrane</keyword>
<gene>
    <name evidence="11" type="primary">atpC</name>
    <name evidence="15" type="ORF">EDD65_10894</name>
</gene>
<dbReference type="GO" id="GO:0045259">
    <property type="term" value="C:proton-transporting ATP synthase complex"/>
    <property type="evidence" value="ECO:0007669"/>
    <property type="project" value="UniProtKB-KW"/>
</dbReference>
<evidence type="ECO:0000256" key="11">
    <source>
        <dbReference type="HAMAP-Rule" id="MF_00530"/>
    </source>
</evidence>
<dbReference type="GO" id="GO:0005524">
    <property type="term" value="F:ATP binding"/>
    <property type="evidence" value="ECO:0007669"/>
    <property type="project" value="UniProtKB-UniRule"/>
</dbReference>
<evidence type="ECO:0000259" key="13">
    <source>
        <dbReference type="Pfam" id="PF00401"/>
    </source>
</evidence>
<keyword evidence="7 11" id="KW-0406">Ion transport</keyword>
<dbReference type="AlphaFoldDB" id="A0A4R3KVZ5"/>
<dbReference type="GO" id="GO:0005886">
    <property type="term" value="C:plasma membrane"/>
    <property type="evidence" value="ECO:0007669"/>
    <property type="project" value="UniProtKB-SubCell"/>
</dbReference>
<comment type="subunit">
    <text evidence="11 12">F-type ATPases have 2 components, CF(1) - the catalytic core - and CF(0) - the membrane proton channel. CF(1) has five subunits: alpha(3), beta(3), gamma(1), delta(1), epsilon(1). CF(0) has three main subunits: a, b and c.</text>
</comment>
<dbReference type="InterPro" id="IPR001469">
    <property type="entry name" value="ATP_synth_F1_dsu/esu"/>
</dbReference>
<evidence type="ECO:0000256" key="2">
    <source>
        <dbReference type="ARBA" id="ARBA00004202"/>
    </source>
</evidence>
<dbReference type="GO" id="GO:0046933">
    <property type="term" value="F:proton-transporting ATP synthase activity, rotational mechanism"/>
    <property type="evidence" value="ECO:0007669"/>
    <property type="project" value="UniProtKB-UniRule"/>
</dbReference>
<evidence type="ECO:0000256" key="9">
    <source>
        <dbReference type="ARBA" id="ARBA00023196"/>
    </source>
</evidence>
<evidence type="ECO:0000256" key="4">
    <source>
        <dbReference type="ARBA" id="ARBA00022448"/>
    </source>
</evidence>
<dbReference type="HAMAP" id="MF_00530">
    <property type="entry name" value="ATP_synth_epsil_bac"/>
    <property type="match status" value="1"/>
</dbReference>
<dbReference type="PANTHER" id="PTHR13822:SF10">
    <property type="entry name" value="ATP SYNTHASE EPSILON CHAIN, CHLOROPLASTIC"/>
    <property type="match status" value="1"/>
</dbReference>
<evidence type="ECO:0000313" key="16">
    <source>
        <dbReference type="Proteomes" id="UP000294567"/>
    </source>
</evidence>
<dbReference type="InterPro" id="IPR020546">
    <property type="entry name" value="ATP_synth_F1_dsu/esu_N"/>
</dbReference>
<evidence type="ECO:0000256" key="12">
    <source>
        <dbReference type="RuleBase" id="RU003656"/>
    </source>
</evidence>
<proteinExistence type="inferred from homology"/>
<dbReference type="Gene3D" id="1.20.5.440">
    <property type="entry name" value="ATP synthase delta/epsilon subunit, C-terminal domain"/>
    <property type="match status" value="1"/>
</dbReference>
<dbReference type="SUPFAM" id="SSF46604">
    <property type="entry name" value="Epsilon subunit of F1F0-ATP synthase C-terminal domain"/>
    <property type="match status" value="1"/>
</dbReference>
<accession>A0A4R3KVZ5</accession>
<feature type="domain" description="ATP synthase epsilon subunit C-terminal" evidence="13">
    <location>
        <begin position="85"/>
        <end position="129"/>
    </location>
</feature>
<evidence type="ECO:0000256" key="10">
    <source>
        <dbReference type="ARBA" id="ARBA00023310"/>
    </source>
</evidence>
<feature type="domain" description="ATP synthase F1 complex delta/epsilon subunit N-terminal" evidence="14">
    <location>
        <begin position="3"/>
        <end position="81"/>
    </location>
</feature>
<comment type="function">
    <text evidence="1 11">Produces ATP from ADP in the presence of a proton gradient across the membrane.</text>
</comment>
<dbReference type="FunFam" id="1.20.5.440:FF:000001">
    <property type="entry name" value="ATP synthase epsilon chain"/>
    <property type="match status" value="1"/>
</dbReference>
<dbReference type="Gene3D" id="2.60.15.10">
    <property type="entry name" value="F0F1 ATP synthase delta/epsilon subunit, N-terminal"/>
    <property type="match status" value="1"/>
</dbReference>
<comment type="subcellular location">
    <subcellularLocation>
        <location evidence="2 11">Cell membrane</location>
        <topology evidence="2 11">Peripheral membrane protein</topology>
    </subcellularLocation>
</comment>
<dbReference type="InterPro" id="IPR020547">
    <property type="entry name" value="ATP_synth_F1_esu_C"/>
</dbReference>
<dbReference type="NCBIfam" id="TIGR01216">
    <property type="entry name" value="ATP_synt_epsi"/>
    <property type="match status" value="1"/>
</dbReference>
<comment type="caution">
    <text evidence="15">The sequence shown here is derived from an EMBL/GenBank/DDBJ whole genome shotgun (WGS) entry which is preliminary data.</text>
</comment>
<evidence type="ECO:0000256" key="5">
    <source>
        <dbReference type="ARBA" id="ARBA00022475"/>
    </source>
</evidence>
<keyword evidence="9 11" id="KW-0139">CF(1)</keyword>
<keyword evidence="10 11" id="KW-0066">ATP synthesis</keyword>
<keyword evidence="6 11" id="KW-0375">Hydrogen ion transport</keyword>
<organism evidence="15 16">
    <name type="scientific">Keratinibaculum paraultunense</name>
    <dbReference type="NCBI Taxonomy" id="1278232"/>
    <lineage>
        <taxon>Bacteria</taxon>
        <taxon>Bacillati</taxon>
        <taxon>Bacillota</taxon>
        <taxon>Tissierellia</taxon>
        <taxon>Tissierellales</taxon>
        <taxon>Tepidimicrobiaceae</taxon>
        <taxon>Keratinibaculum</taxon>
    </lineage>
</organism>
<dbReference type="Proteomes" id="UP000294567">
    <property type="component" value="Unassembled WGS sequence"/>
</dbReference>
<keyword evidence="16" id="KW-1185">Reference proteome</keyword>
<dbReference type="SUPFAM" id="SSF51344">
    <property type="entry name" value="Epsilon subunit of F1F0-ATP synthase N-terminal domain"/>
    <property type="match status" value="1"/>
</dbReference>
<evidence type="ECO:0000256" key="1">
    <source>
        <dbReference type="ARBA" id="ARBA00003543"/>
    </source>
</evidence>
<evidence type="ECO:0000256" key="6">
    <source>
        <dbReference type="ARBA" id="ARBA00022781"/>
    </source>
</evidence>
<dbReference type="InterPro" id="IPR036771">
    <property type="entry name" value="ATPsynth_dsu/esu_N"/>
</dbReference>
<protein>
    <recommendedName>
        <fullName evidence="11">ATP synthase epsilon chain</fullName>
    </recommendedName>
    <alternativeName>
        <fullName evidence="11">ATP synthase F1 sector epsilon subunit</fullName>
    </alternativeName>
    <alternativeName>
        <fullName evidence="11">F-ATPase epsilon subunit</fullName>
    </alternativeName>
</protein>
<evidence type="ECO:0000256" key="7">
    <source>
        <dbReference type="ARBA" id="ARBA00023065"/>
    </source>
</evidence>
<evidence type="ECO:0000256" key="3">
    <source>
        <dbReference type="ARBA" id="ARBA00005712"/>
    </source>
</evidence>
<dbReference type="Pfam" id="PF00401">
    <property type="entry name" value="ATP-synt_DE"/>
    <property type="match status" value="1"/>
</dbReference>
<dbReference type="OrthoDB" id="9804110at2"/>
<dbReference type="RefSeq" id="WP_132028098.1">
    <property type="nucleotide sequence ID" value="NZ_CP068564.1"/>
</dbReference>
<dbReference type="InterPro" id="IPR036794">
    <property type="entry name" value="ATP_F1_dsu/esu_C_sf"/>
</dbReference>
<dbReference type="Pfam" id="PF02823">
    <property type="entry name" value="ATP-synt_DE_N"/>
    <property type="match status" value="1"/>
</dbReference>
<evidence type="ECO:0000313" key="15">
    <source>
        <dbReference type="EMBL" id="TCS88559.1"/>
    </source>
</evidence>
<reference evidence="15 16" key="1">
    <citation type="submission" date="2019-03" db="EMBL/GenBank/DDBJ databases">
        <title>Genomic Encyclopedia of Type Strains, Phase IV (KMG-IV): sequencing the most valuable type-strain genomes for metagenomic binning, comparative biology and taxonomic classification.</title>
        <authorList>
            <person name="Goeker M."/>
        </authorList>
    </citation>
    <scope>NUCLEOTIDE SEQUENCE [LARGE SCALE GENOMIC DNA]</scope>
    <source>
        <strain evidence="15 16">DSM 26752</strain>
    </source>
</reference>
<name>A0A4R3KVZ5_9FIRM</name>
<evidence type="ECO:0000259" key="14">
    <source>
        <dbReference type="Pfam" id="PF02823"/>
    </source>
</evidence>
<dbReference type="PANTHER" id="PTHR13822">
    <property type="entry name" value="ATP SYNTHASE DELTA/EPSILON CHAIN"/>
    <property type="match status" value="1"/>
</dbReference>